<organism evidence="3 4">
    <name type="scientific">Deinococcus oregonensis</name>
    <dbReference type="NCBI Taxonomy" id="1805970"/>
    <lineage>
        <taxon>Bacteria</taxon>
        <taxon>Thermotogati</taxon>
        <taxon>Deinococcota</taxon>
        <taxon>Deinococci</taxon>
        <taxon>Deinococcales</taxon>
        <taxon>Deinococcaceae</taxon>
        <taxon>Deinococcus</taxon>
    </lineage>
</organism>
<dbReference type="InterPro" id="IPR011006">
    <property type="entry name" value="CheY-like_superfamily"/>
</dbReference>
<feature type="domain" description="Response regulatory" evidence="2">
    <location>
        <begin position="10"/>
        <end position="145"/>
    </location>
</feature>
<reference evidence="3 4" key="1">
    <citation type="submission" date="2024-09" db="EMBL/GenBank/DDBJ databases">
        <authorList>
            <person name="Sun Q."/>
            <person name="Mori K."/>
        </authorList>
    </citation>
    <scope>NUCLEOTIDE SEQUENCE [LARGE SCALE GENOMIC DNA]</scope>
    <source>
        <strain evidence="3 4">JCM 13503</strain>
    </source>
</reference>
<evidence type="ECO:0000256" key="1">
    <source>
        <dbReference type="PROSITE-ProRule" id="PRU00169"/>
    </source>
</evidence>
<dbReference type="PROSITE" id="PS50110">
    <property type="entry name" value="RESPONSE_REGULATORY"/>
    <property type="match status" value="1"/>
</dbReference>
<gene>
    <name evidence="3" type="ORF">ACFFLM_14200</name>
</gene>
<keyword evidence="1" id="KW-0597">Phosphoprotein</keyword>
<dbReference type="InterPro" id="IPR001789">
    <property type="entry name" value="Sig_transdc_resp-reg_receiver"/>
</dbReference>
<sequence>MSRPATRTPLALLIAAPPDRALQLSDYLRLTGLHLEVAESALAALTQLERLLPDVVVCDAHPGDLSGEELLEIVRSDPEQAELTFVLLTDSRLEVQGSHDVVLPSAAAFVEIARALSSWRSGGASDAVSGCLDTLGLAAVLEALAEGERSGILRLQALFTEGQLYIAHGHLVQAQYGMLEGEEAAVSLMQGARHLLNLDYVFEPGAPQVDVSSITTPTALLLASE</sequence>
<dbReference type="InterPro" id="IPR025497">
    <property type="entry name" value="PatA-like_N"/>
</dbReference>
<proteinExistence type="predicted"/>
<keyword evidence="4" id="KW-1185">Reference proteome</keyword>
<evidence type="ECO:0000313" key="3">
    <source>
        <dbReference type="EMBL" id="MFB9993120.1"/>
    </source>
</evidence>
<dbReference type="EMBL" id="JBHLYR010000045">
    <property type="protein sequence ID" value="MFB9993120.1"/>
    <property type="molecule type" value="Genomic_DNA"/>
</dbReference>
<evidence type="ECO:0000259" key="2">
    <source>
        <dbReference type="PROSITE" id="PS50110"/>
    </source>
</evidence>
<dbReference type="RefSeq" id="WP_380011316.1">
    <property type="nucleotide sequence ID" value="NZ_JBHLYR010000045.1"/>
</dbReference>
<dbReference type="Proteomes" id="UP001589733">
    <property type="component" value="Unassembled WGS sequence"/>
</dbReference>
<dbReference type="SUPFAM" id="SSF52172">
    <property type="entry name" value="CheY-like"/>
    <property type="match status" value="1"/>
</dbReference>
<dbReference type="Pfam" id="PF14332">
    <property type="entry name" value="DUF4388"/>
    <property type="match status" value="1"/>
</dbReference>
<name>A0ABV6B054_9DEIO</name>
<accession>A0ABV6B054</accession>
<evidence type="ECO:0000313" key="4">
    <source>
        <dbReference type="Proteomes" id="UP001589733"/>
    </source>
</evidence>
<feature type="modified residue" description="4-aspartylphosphate" evidence="1">
    <location>
        <position position="59"/>
    </location>
</feature>
<dbReference type="Gene3D" id="3.40.50.2300">
    <property type="match status" value="1"/>
</dbReference>
<comment type="caution">
    <text evidence="3">The sequence shown here is derived from an EMBL/GenBank/DDBJ whole genome shotgun (WGS) entry which is preliminary data.</text>
</comment>
<protein>
    <submittedName>
        <fullName evidence="3">DUF4388 domain-containing protein</fullName>
    </submittedName>
</protein>